<dbReference type="OrthoDB" id="725917at2"/>
<name>A0A1M6BZH5_9FLAO</name>
<dbReference type="EMBL" id="FQYY01000002">
    <property type="protein sequence ID" value="SHI54130.1"/>
    <property type="molecule type" value="Genomic_DNA"/>
</dbReference>
<proteinExistence type="predicted"/>
<dbReference type="STRING" id="579105.SAMN04488096_102293"/>
<dbReference type="SUPFAM" id="SSF48452">
    <property type="entry name" value="TPR-like"/>
    <property type="match status" value="1"/>
</dbReference>
<dbReference type="Pfam" id="PF12771">
    <property type="entry name" value="SusD-like_2"/>
    <property type="match status" value="1"/>
</dbReference>
<dbReference type="Gene3D" id="1.25.40.390">
    <property type="match status" value="1"/>
</dbReference>
<evidence type="ECO:0000313" key="1">
    <source>
        <dbReference type="EMBL" id="SHI54130.1"/>
    </source>
</evidence>
<accession>A0A1M6BZH5</accession>
<protein>
    <submittedName>
        <fullName evidence="1">Starch-binding associating with outer membrane</fullName>
    </submittedName>
</protein>
<dbReference type="Proteomes" id="UP000184225">
    <property type="component" value="Unassembled WGS sequence"/>
</dbReference>
<keyword evidence="2" id="KW-1185">Reference proteome</keyword>
<sequence length="479" mass="53001">MKKYIIAILSVVVIYACSDDQFDNLNTDPKNPQEVSADFLFTSSTQALGDQMASPNVNLNIFRFISQYWTATTYLDEPNYNLVNRGIPSNQWAILYQNVLLDLENAKTNVQEGLVVSEGALSQEDIDARIAQINVLQALTWQVLIDTFGDVPYETALQGADNPLPAYSDAETIYEDLINTLIDADDALANGDGFSSSDVIYGGDMTNWRKFSNSLLLRLAMRISDSNPALSQDAANTAIDNGVFTSNSDNALIYYESSPPNTNPLWEDLVQSGRSDYVTANTIVDKLNDLNDPRRTYYFDDNVSTGYIGGIYGASNSYSSYTHVGEVFLDPAHEGILLDYAEVEFYLAEAAQRGYASASDAETHYNNAITASITYWGGSDSDANTYIAQSDVAYDSANWKESIGTQFWIAMYDNPYQGWSVWRKFDAPAFNLPEDTGNPVPLRYTYPVTEQNLNPTNYNAAAAAIGGDTQQTALFWDVN</sequence>
<organism evidence="1 2">
    <name type="scientific">Mesonia phycicola</name>
    <dbReference type="NCBI Taxonomy" id="579105"/>
    <lineage>
        <taxon>Bacteria</taxon>
        <taxon>Pseudomonadati</taxon>
        <taxon>Bacteroidota</taxon>
        <taxon>Flavobacteriia</taxon>
        <taxon>Flavobacteriales</taxon>
        <taxon>Flavobacteriaceae</taxon>
        <taxon>Mesonia</taxon>
    </lineage>
</organism>
<dbReference type="RefSeq" id="WP_073148563.1">
    <property type="nucleotide sequence ID" value="NZ_FQYY01000002.1"/>
</dbReference>
<gene>
    <name evidence="1" type="ORF">SAMN04488096_102293</name>
</gene>
<dbReference type="PROSITE" id="PS51257">
    <property type="entry name" value="PROKAR_LIPOPROTEIN"/>
    <property type="match status" value="1"/>
</dbReference>
<dbReference type="AlphaFoldDB" id="A0A1M6BZH5"/>
<dbReference type="InterPro" id="IPR011990">
    <property type="entry name" value="TPR-like_helical_dom_sf"/>
</dbReference>
<evidence type="ECO:0000313" key="2">
    <source>
        <dbReference type="Proteomes" id="UP000184225"/>
    </source>
</evidence>
<dbReference type="InterPro" id="IPR041662">
    <property type="entry name" value="SusD-like_2"/>
</dbReference>
<reference evidence="1 2" key="1">
    <citation type="submission" date="2016-11" db="EMBL/GenBank/DDBJ databases">
        <authorList>
            <person name="Jaros S."/>
            <person name="Januszkiewicz K."/>
            <person name="Wedrychowicz H."/>
        </authorList>
    </citation>
    <scope>NUCLEOTIDE SEQUENCE [LARGE SCALE GENOMIC DNA]</scope>
    <source>
        <strain evidence="1 2">DSM 21425</strain>
    </source>
</reference>